<protein>
    <submittedName>
        <fullName evidence="1">Uncharacterized protein</fullName>
    </submittedName>
</protein>
<gene>
    <name evidence="1" type="ORF">HKX06_01235</name>
</gene>
<dbReference type="Proteomes" id="UP000550136">
    <property type="component" value="Unassembled WGS sequence"/>
</dbReference>
<name>A0A7Y2KM62_SPHPI</name>
<evidence type="ECO:0000313" key="2">
    <source>
        <dbReference type="Proteomes" id="UP000550136"/>
    </source>
</evidence>
<reference evidence="1 2" key="1">
    <citation type="submission" date="2020-05" db="EMBL/GenBank/DDBJ databases">
        <title>Draft Genome Sequences of Sphingomonas sp. Isolated from the International Space Station.</title>
        <authorList>
            <person name="Bijlani S."/>
            <person name="Singh N.K."/>
            <person name="Mason C.E."/>
            <person name="Wang C.C."/>
            <person name="Venkateswaran K."/>
        </authorList>
    </citation>
    <scope>NUCLEOTIDE SEQUENCE [LARGE SCALE GENOMIC DNA]</scope>
    <source>
        <strain evidence="1 2">FKI-L5-BR-P1</strain>
    </source>
</reference>
<evidence type="ECO:0000313" key="1">
    <source>
        <dbReference type="EMBL" id="NNG56017.1"/>
    </source>
</evidence>
<proteinExistence type="predicted"/>
<dbReference type="AlphaFoldDB" id="A0A7Y2KM62"/>
<comment type="caution">
    <text evidence="1">The sequence shown here is derived from an EMBL/GenBank/DDBJ whole genome shotgun (WGS) entry which is preliminary data.</text>
</comment>
<dbReference type="RefSeq" id="WP_016509463.1">
    <property type="nucleotide sequence ID" value="NZ_JABEOU010000004.1"/>
</dbReference>
<dbReference type="EMBL" id="JABEOU010000004">
    <property type="protein sequence ID" value="NNG56017.1"/>
    <property type="molecule type" value="Genomic_DNA"/>
</dbReference>
<organism evidence="1 2">
    <name type="scientific">Sphingomonas paucimobilis</name>
    <name type="common">Pseudomonas paucimobilis</name>
    <dbReference type="NCBI Taxonomy" id="13689"/>
    <lineage>
        <taxon>Bacteria</taxon>
        <taxon>Pseudomonadati</taxon>
        <taxon>Pseudomonadota</taxon>
        <taxon>Alphaproteobacteria</taxon>
        <taxon>Sphingomonadales</taxon>
        <taxon>Sphingomonadaceae</taxon>
        <taxon>Sphingomonas</taxon>
    </lineage>
</organism>
<accession>A0A7Y2KM62</accession>
<sequence>MPFSLLNVDGHVSLEFDTSDLDALRLCIQELYGEVSGKAVGIVTVVAFGGENFTFQNEWDDPCLISHSVNGNDLLRAIHAKLCAG</sequence>